<evidence type="ECO:0000313" key="8">
    <source>
        <dbReference type="Proteomes" id="UP000487882"/>
    </source>
</evidence>
<dbReference type="InterPro" id="IPR050490">
    <property type="entry name" value="Bact_solute-bd_prot1"/>
</dbReference>
<organism evidence="7 8">
    <name type="scientific">Bifidobacterium canis</name>
    <dbReference type="NCBI Taxonomy" id="2610880"/>
    <lineage>
        <taxon>Bacteria</taxon>
        <taxon>Bacillati</taxon>
        <taxon>Actinomycetota</taxon>
        <taxon>Actinomycetes</taxon>
        <taxon>Bifidobacteriales</taxon>
        <taxon>Bifidobacteriaceae</taxon>
        <taxon>Bifidobacterium</taxon>
    </lineage>
</organism>
<dbReference type="PROSITE" id="PS51257">
    <property type="entry name" value="PROKAR_LIPOPROTEIN"/>
    <property type="match status" value="1"/>
</dbReference>
<evidence type="ECO:0000256" key="3">
    <source>
        <dbReference type="ARBA" id="ARBA00023136"/>
    </source>
</evidence>
<keyword evidence="8" id="KW-1185">Reference proteome</keyword>
<dbReference type="Pfam" id="PF01547">
    <property type="entry name" value="SBP_bac_1"/>
    <property type="match status" value="1"/>
</dbReference>
<keyword evidence="5" id="KW-0449">Lipoprotein</keyword>
<accession>A0A7K1J4C8</accession>
<name>A0A7K1J4C8_9BIFI</name>
<evidence type="ECO:0000256" key="6">
    <source>
        <dbReference type="SAM" id="SignalP"/>
    </source>
</evidence>
<dbReference type="Proteomes" id="UP000487882">
    <property type="component" value="Unassembled WGS sequence"/>
</dbReference>
<dbReference type="EMBL" id="WNLP01000002">
    <property type="protein sequence ID" value="MUH59389.1"/>
    <property type="molecule type" value="Genomic_DNA"/>
</dbReference>
<evidence type="ECO:0000256" key="4">
    <source>
        <dbReference type="ARBA" id="ARBA00023139"/>
    </source>
</evidence>
<protein>
    <submittedName>
        <fullName evidence="7">Sugar ABC transporter substrate-binding protein</fullName>
    </submittedName>
</protein>
<keyword evidence="3" id="KW-0472">Membrane</keyword>
<reference evidence="7 8" key="1">
    <citation type="submission" date="2019-09" db="EMBL/GenBank/DDBJ databases">
        <title>Bifidobacterium canis sp. nov., isolated from the digestive tract of German Shepherd dog puppy.</title>
        <authorList>
            <person name="Bunesova V."/>
        </authorList>
    </citation>
    <scope>NUCLEOTIDE SEQUENCE [LARGE SCALE GENOMIC DNA]</scope>
    <source>
        <strain evidence="7 8">GSD1FS</strain>
    </source>
</reference>
<dbReference type="PANTHER" id="PTHR43649:SF33">
    <property type="entry name" value="POLYGALACTURONAN_RHAMNOGALACTURONAN-BINDING PROTEIN YTCQ"/>
    <property type="match status" value="1"/>
</dbReference>
<gene>
    <name evidence="7" type="ORF">GSD1FS_0710</name>
</gene>
<evidence type="ECO:0000256" key="1">
    <source>
        <dbReference type="ARBA" id="ARBA00022475"/>
    </source>
</evidence>
<feature type="signal peptide" evidence="6">
    <location>
        <begin position="1"/>
        <end position="20"/>
    </location>
</feature>
<dbReference type="Gene3D" id="3.40.190.10">
    <property type="entry name" value="Periplasmic binding protein-like II"/>
    <property type="match status" value="1"/>
</dbReference>
<keyword evidence="4" id="KW-0564">Palmitate</keyword>
<keyword evidence="1" id="KW-1003">Cell membrane</keyword>
<dbReference type="AlphaFoldDB" id="A0A7K1J4C8"/>
<dbReference type="InterPro" id="IPR006059">
    <property type="entry name" value="SBP"/>
</dbReference>
<dbReference type="RefSeq" id="WP_155588365.1">
    <property type="nucleotide sequence ID" value="NZ_WNLP01000002.1"/>
</dbReference>
<keyword evidence="2 6" id="KW-0732">Signal</keyword>
<comment type="caution">
    <text evidence="7">The sequence shown here is derived from an EMBL/GenBank/DDBJ whole genome shotgun (WGS) entry which is preliminary data.</text>
</comment>
<evidence type="ECO:0000256" key="5">
    <source>
        <dbReference type="ARBA" id="ARBA00023288"/>
    </source>
</evidence>
<feature type="chain" id="PRO_5038753072" evidence="6">
    <location>
        <begin position="21"/>
        <end position="463"/>
    </location>
</feature>
<evidence type="ECO:0000256" key="2">
    <source>
        <dbReference type="ARBA" id="ARBA00022729"/>
    </source>
</evidence>
<proteinExistence type="predicted"/>
<dbReference type="PANTHER" id="PTHR43649">
    <property type="entry name" value="ARABINOSE-BINDING PROTEIN-RELATED"/>
    <property type="match status" value="1"/>
</dbReference>
<dbReference type="SUPFAM" id="SSF53850">
    <property type="entry name" value="Periplasmic binding protein-like II"/>
    <property type="match status" value="1"/>
</dbReference>
<sequence>MKAKKIAAVFLAAACAVSMAACGGNSADGGSKTAEGNKTGVTYPEIKLGETGKDIKTTITFMNNRTDMNLDNYPGKNWKSYIEDFNKVYPNIEVKVQTDSNYADSSLTRLQANNDSWDIMMIPAVDKSEYKNYFVPLGETADMEKVVKLADEKAYDGQTYGVANNGVTAGVVYNKKVFEQAGIKDLPKTPEEFVADLKLVKEKTDAVPLYTNFAEEWAMGAWDQYIGGNATGDSKYMNQVLPNTKDPFKKDSTDPDTHPYAVYKTLYDVVSNGLNEDDYSTTDWESSKGKMNNGQIATMVLGAWAVPQMKQAGDNPDDVGYMPFPITVNGKQYATIAGDYSMAINKNVDKDRQEASMIFIKWMTEKSGFALNEGGIPIAKDDDTMPEIYEQFKDVELITDAPAKKGQEDLLANVNSDSELGVNNGNGKKIQDIVVQASTKAKTIDQIMDEWNAKWSQAVEDNQ</sequence>
<evidence type="ECO:0000313" key="7">
    <source>
        <dbReference type="EMBL" id="MUH59389.1"/>
    </source>
</evidence>